<evidence type="ECO:0000313" key="1">
    <source>
        <dbReference type="EMBL" id="KAJ4176247.1"/>
    </source>
</evidence>
<dbReference type="InterPro" id="IPR036866">
    <property type="entry name" value="RibonucZ/Hydroxyglut_hydro"/>
</dbReference>
<dbReference type="PANTHER" id="PTHR33835:SF1">
    <property type="entry name" value="METALLO-BETA-LACTAMASE DOMAIN-CONTAINING PROTEIN"/>
    <property type="match status" value="1"/>
</dbReference>
<proteinExistence type="predicted"/>
<gene>
    <name evidence="1" type="ORF">NW755_014520</name>
</gene>
<dbReference type="SUPFAM" id="SSF56281">
    <property type="entry name" value="Metallo-hydrolase/oxidoreductase"/>
    <property type="match status" value="1"/>
</dbReference>
<dbReference type="EMBL" id="JAOQAV010000218">
    <property type="protein sequence ID" value="KAJ4176247.1"/>
    <property type="molecule type" value="Genomic_DNA"/>
</dbReference>
<dbReference type="Proteomes" id="UP001152087">
    <property type="component" value="Unassembled WGS sequence"/>
</dbReference>
<keyword evidence="2" id="KW-1185">Reference proteome</keyword>
<evidence type="ECO:0000313" key="2">
    <source>
        <dbReference type="Proteomes" id="UP001152087"/>
    </source>
</evidence>
<comment type="caution">
    <text evidence="1">The sequence shown here is derived from an EMBL/GenBank/DDBJ whole genome shotgun (WGS) entry which is preliminary data.</text>
</comment>
<accession>A0A9W8QRV2</accession>
<dbReference type="Pfam" id="PF14234">
    <property type="entry name" value="DUF4336"/>
    <property type="match status" value="1"/>
</dbReference>
<sequence length="275" mass="30420">MTPTGSNYEVKQMNQDDDSAVVRQVTPEITTISIPFAQFGVLKTGGRTTVVRLRSGALVVVSPVALTATSREAISSAGGDVKYIVAPNLEHYLHVAAWKAEFPNASLIVPQGLPEKCEKKPALRDTQFDVVIASSTSEPTVSQEFDDEFFVEYVEAIASHDIVLLHKPTYTLIEADLLFNVPAKEQFSKSEDSPTSGFFNGLVGRVFSAEAPATWQKRLGWYVLGASDRSKFRQSLGRIHAWDFDRIVPCHGDVIENGAKEVFETVFEWYLFGKN</sequence>
<protein>
    <recommendedName>
        <fullName evidence="3">DUF4336 domain-containing protein</fullName>
    </recommendedName>
</protein>
<dbReference type="AlphaFoldDB" id="A0A9W8QRV2"/>
<organism evidence="1 2">
    <name type="scientific">Fusarium falciforme</name>
    <dbReference type="NCBI Taxonomy" id="195108"/>
    <lineage>
        <taxon>Eukaryota</taxon>
        <taxon>Fungi</taxon>
        <taxon>Dikarya</taxon>
        <taxon>Ascomycota</taxon>
        <taxon>Pezizomycotina</taxon>
        <taxon>Sordariomycetes</taxon>
        <taxon>Hypocreomycetidae</taxon>
        <taxon>Hypocreales</taxon>
        <taxon>Nectriaceae</taxon>
        <taxon>Fusarium</taxon>
        <taxon>Fusarium solani species complex</taxon>
    </lineage>
</organism>
<name>A0A9W8QRV2_9HYPO</name>
<dbReference type="PANTHER" id="PTHR33835">
    <property type="entry name" value="YALI0C07656P"/>
    <property type="match status" value="1"/>
</dbReference>
<dbReference type="InterPro" id="IPR025638">
    <property type="entry name" value="DUF4336"/>
</dbReference>
<evidence type="ECO:0008006" key="3">
    <source>
        <dbReference type="Google" id="ProtNLM"/>
    </source>
</evidence>
<reference evidence="1" key="1">
    <citation type="submission" date="2022-09" db="EMBL/GenBank/DDBJ databases">
        <title>Fusarium specimens isolated from Avocado Roots.</title>
        <authorList>
            <person name="Stajich J."/>
            <person name="Roper C."/>
            <person name="Heimlech-Rivalta G."/>
        </authorList>
    </citation>
    <scope>NUCLEOTIDE SEQUENCE</scope>
    <source>
        <strain evidence="1">A02</strain>
    </source>
</reference>